<dbReference type="FunFam" id="2.20.25.420:FF:000001">
    <property type="entry name" value="Zinc finger protein ZPR1"/>
    <property type="match status" value="1"/>
</dbReference>
<dbReference type="PANTHER" id="PTHR10876">
    <property type="entry name" value="ZINC FINGER PROTEIN ZPR1"/>
    <property type="match status" value="1"/>
</dbReference>
<dbReference type="Pfam" id="PF03367">
    <property type="entry name" value="Zn_ribbon_ZPR1"/>
    <property type="match status" value="2"/>
</dbReference>
<evidence type="ECO:0000256" key="5">
    <source>
        <dbReference type="ARBA" id="ARBA00022833"/>
    </source>
</evidence>
<dbReference type="InterPro" id="IPR042452">
    <property type="entry name" value="ZPR1_Znf1/2"/>
</dbReference>
<dbReference type="NCBIfam" id="TIGR00310">
    <property type="entry name" value="ZPR1_znf"/>
    <property type="match status" value="2"/>
</dbReference>
<protein>
    <submittedName>
        <fullName evidence="8">Zinc finger ZPR1-type domain-containing protein</fullName>
    </submittedName>
</protein>
<keyword evidence="2" id="KW-0479">Metal-binding</keyword>
<evidence type="ECO:0000256" key="4">
    <source>
        <dbReference type="ARBA" id="ARBA00022771"/>
    </source>
</evidence>
<dbReference type="Proteomes" id="UP000887574">
    <property type="component" value="Unplaced"/>
</dbReference>
<name>A0A915CTF2_9BILA</name>
<organism evidence="7 8">
    <name type="scientific">Ditylenchus dipsaci</name>
    <dbReference type="NCBI Taxonomy" id="166011"/>
    <lineage>
        <taxon>Eukaryota</taxon>
        <taxon>Metazoa</taxon>
        <taxon>Ecdysozoa</taxon>
        <taxon>Nematoda</taxon>
        <taxon>Chromadorea</taxon>
        <taxon>Rhabditida</taxon>
        <taxon>Tylenchina</taxon>
        <taxon>Tylenchomorpha</taxon>
        <taxon>Sphaerularioidea</taxon>
        <taxon>Anguinidae</taxon>
        <taxon>Anguininae</taxon>
        <taxon>Ditylenchus</taxon>
    </lineage>
</organism>
<evidence type="ECO:0000313" key="7">
    <source>
        <dbReference type="Proteomes" id="UP000887574"/>
    </source>
</evidence>
<keyword evidence="5" id="KW-0862">Zinc</keyword>
<dbReference type="GO" id="GO:0008270">
    <property type="term" value="F:zinc ion binding"/>
    <property type="evidence" value="ECO:0007669"/>
    <property type="project" value="UniProtKB-KW"/>
</dbReference>
<sequence>MLQLQLWIMSSETNKSCATVSNEYHRLGEEEEIHAPMEIESLCMNCHENGCTKLMSTRIPFYKQVIVMSFACDHCGYSNNEIQSGEPIQEFGTEVVLSVQNPGDLNRTVVKSEYASIEIPEVELTIPSKSQPGEVSTVEGIVNRVCTGLKQDQKERKEKQPETAEKIDAFLIRLNSLLEVKQPWTLKLKDPSGNCFIQNPDPLHVDPRCITSHYCRSLDEEKLLGFVADDAQEKTADKNPQEEEWKSYEDCKNEIMHFPGSCQSCGAPVDTLMKPTDIPFFQTVIIICTHCESCGYKSNDVKSGGETKDLGCRLSLKIEEEIDLARDVLKSDTCALRLPEFDIEMGPGALCGRFTTVEGLLNAIKDQLRDQCAFFLGDSATSEERQKLTKILEGMDEVLAIERECTLVLDDPAGNSYVMSLNAPMDDNRLNKEFYKRSFEQNEELGLNDMKVENYQTMEAITEGNESQTDEKS</sequence>
<dbReference type="InterPro" id="IPR042451">
    <property type="entry name" value="ZPR1_A/B_dom"/>
</dbReference>
<keyword evidence="3" id="KW-0677">Repeat</keyword>
<dbReference type="WBParaSite" id="jg12423">
    <property type="protein sequence ID" value="jg12423"/>
    <property type="gene ID" value="jg12423"/>
</dbReference>
<dbReference type="InterPro" id="IPR040141">
    <property type="entry name" value="ZPR1"/>
</dbReference>
<reference evidence="8" key="1">
    <citation type="submission" date="2022-11" db="UniProtKB">
        <authorList>
            <consortium name="WormBaseParasite"/>
        </authorList>
    </citation>
    <scope>IDENTIFICATION</scope>
</reference>
<evidence type="ECO:0000313" key="8">
    <source>
        <dbReference type="WBParaSite" id="jg12423"/>
    </source>
</evidence>
<dbReference type="PANTHER" id="PTHR10876:SF0">
    <property type="entry name" value="ZINC FINGER PROTEIN ZPR1"/>
    <property type="match status" value="1"/>
</dbReference>
<evidence type="ECO:0000256" key="2">
    <source>
        <dbReference type="ARBA" id="ARBA00022723"/>
    </source>
</evidence>
<feature type="domain" description="Zinc finger ZPR1-type" evidence="6">
    <location>
        <begin position="41"/>
        <end position="199"/>
    </location>
</feature>
<evidence type="ECO:0000256" key="1">
    <source>
        <dbReference type="ARBA" id="ARBA00008354"/>
    </source>
</evidence>
<accession>A0A915CTF2</accession>
<dbReference type="Gene3D" id="2.60.120.1040">
    <property type="entry name" value="ZPR1, A/B domain"/>
    <property type="match status" value="2"/>
</dbReference>
<feature type="domain" description="Zinc finger ZPR1-type" evidence="6">
    <location>
        <begin position="260"/>
        <end position="420"/>
    </location>
</feature>
<dbReference type="GO" id="GO:0005634">
    <property type="term" value="C:nucleus"/>
    <property type="evidence" value="ECO:0007669"/>
    <property type="project" value="TreeGrafter"/>
</dbReference>
<evidence type="ECO:0000256" key="3">
    <source>
        <dbReference type="ARBA" id="ARBA00022737"/>
    </source>
</evidence>
<keyword evidence="7" id="KW-1185">Reference proteome</keyword>
<proteinExistence type="inferred from homology"/>
<dbReference type="Gene3D" id="2.20.25.420">
    <property type="entry name" value="ZPR1, zinc finger domain"/>
    <property type="match status" value="2"/>
</dbReference>
<dbReference type="InterPro" id="IPR004457">
    <property type="entry name" value="Znf_ZPR1"/>
</dbReference>
<comment type="similarity">
    <text evidence="1">Belongs to the ZPR1 family.</text>
</comment>
<dbReference type="AlphaFoldDB" id="A0A915CTF2"/>
<dbReference type="SMART" id="SM00709">
    <property type="entry name" value="Zpr1"/>
    <property type="match status" value="2"/>
</dbReference>
<dbReference type="FunFam" id="2.60.120.1040:FF:000001">
    <property type="entry name" value="Zinc finger protein ZPR1"/>
    <property type="match status" value="1"/>
</dbReference>
<dbReference type="Pfam" id="PF22794">
    <property type="entry name" value="jr-ZPR1"/>
    <property type="match status" value="2"/>
</dbReference>
<keyword evidence="4" id="KW-0863">Zinc-finger</keyword>
<dbReference type="InterPro" id="IPR056180">
    <property type="entry name" value="ZPR1_jr_dom"/>
</dbReference>
<evidence type="ECO:0000259" key="6">
    <source>
        <dbReference type="SMART" id="SM00709"/>
    </source>
</evidence>